<comment type="caution">
    <text evidence="2">The sequence shown here is derived from an EMBL/GenBank/DDBJ whole genome shotgun (WGS) entry which is preliminary data.</text>
</comment>
<dbReference type="OrthoDB" id="360261at2"/>
<organism evidence="2 3">
    <name type="scientific">Streptococcus pseudoporcinus LQ 940-04</name>
    <dbReference type="NCBI Taxonomy" id="875093"/>
    <lineage>
        <taxon>Bacteria</taxon>
        <taxon>Bacillati</taxon>
        <taxon>Bacillota</taxon>
        <taxon>Bacilli</taxon>
        <taxon>Lactobacillales</taxon>
        <taxon>Streptococcaceae</taxon>
        <taxon>Streptococcus</taxon>
    </lineage>
</organism>
<dbReference type="Pfam" id="PF00583">
    <property type="entry name" value="Acetyltransf_1"/>
    <property type="match status" value="1"/>
</dbReference>
<dbReference type="Gene3D" id="3.40.630.30">
    <property type="match status" value="1"/>
</dbReference>
<dbReference type="InterPro" id="IPR000182">
    <property type="entry name" value="GNAT_dom"/>
</dbReference>
<dbReference type="AlphaFoldDB" id="G5KAI8"/>
<dbReference type="EMBL" id="AEUY02000005">
    <property type="protein sequence ID" value="EHI64235.1"/>
    <property type="molecule type" value="Genomic_DNA"/>
</dbReference>
<reference evidence="2 3" key="1">
    <citation type="journal article" date="2014" name="Int. J. Syst. Evol. Microbiol.">
        <title>Phylogenomics and the dynamic genome evolution of the genus Streptococcus.</title>
        <authorList>
            <consortium name="The Broad Institute Genome Sequencing Platform"/>
            <person name="Richards V.P."/>
            <person name="Palmer S.R."/>
            <person name="Pavinski Bitar P.D."/>
            <person name="Qin X."/>
            <person name="Weinstock G.M."/>
            <person name="Highlander S.K."/>
            <person name="Town C.D."/>
            <person name="Burne R.A."/>
            <person name="Stanhope M.J."/>
        </authorList>
    </citation>
    <scope>NUCLEOTIDE SEQUENCE [LARGE SCALE GENOMIC DNA]</scope>
    <source>
        <strain evidence="2 3">LQ 940-04</strain>
    </source>
</reference>
<feature type="domain" description="N-acetyltransferase" evidence="1">
    <location>
        <begin position="6"/>
        <end position="204"/>
    </location>
</feature>
<protein>
    <submittedName>
        <fullName evidence="2">Acetyltransferase, GNAT family</fullName>
    </submittedName>
</protein>
<sequence length="206" mass="24020">MQNKNIVFEELKEKELIKQIVEIHLNVFPNFFLTFLGKRFLNTLYLGFLEHDQSGIIIAREDEKVLGFLAYSKDLSGFYKWLIKYKVIYFGYYGLKACVKSPKGIIRLIRAFLYPSQASKIEKYIEISSIGVTTNTSNTGIGSQLIKSIPNIVDLTGYTYIELTTDAINNEKANYFYQKNGFVLYRTFETPEGRKMNEYRYTIERN</sequence>
<dbReference type="Proteomes" id="UP000003217">
    <property type="component" value="Unassembled WGS sequence"/>
</dbReference>
<dbReference type="RefSeq" id="WP_007893185.1">
    <property type="nucleotide sequence ID" value="NZ_AEUY02000005.1"/>
</dbReference>
<evidence type="ECO:0000313" key="3">
    <source>
        <dbReference type="Proteomes" id="UP000003217"/>
    </source>
</evidence>
<evidence type="ECO:0000259" key="1">
    <source>
        <dbReference type="PROSITE" id="PS51186"/>
    </source>
</evidence>
<accession>G5KAI8</accession>
<dbReference type="InterPro" id="IPR016181">
    <property type="entry name" value="Acyl_CoA_acyltransferase"/>
</dbReference>
<evidence type="ECO:0000313" key="2">
    <source>
        <dbReference type="EMBL" id="EHI64235.1"/>
    </source>
</evidence>
<dbReference type="SUPFAM" id="SSF55729">
    <property type="entry name" value="Acyl-CoA N-acyltransferases (Nat)"/>
    <property type="match status" value="1"/>
</dbReference>
<keyword evidence="3" id="KW-1185">Reference proteome</keyword>
<proteinExistence type="predicted"/>
<dbReference type="PROSITE" id="PS51186">
    <property type="entry name" value="GNAT"/>
    <property type="match status" value="1"/>
</dbReference>
<dbReference type="GO" id="GO:0016747">
    <property type="term" value="F:acyltransferase activity, transferring groups other than amino-acyl groups"/>
    <property type="evidence" value="ECO:0007669"/>
    <property type="project" value="InterPro"/>
</dbReference>
<name>G5KAI8_9STRE</name>
<gene>
    <name evidence="2" type="ORF">STRPS_1951</name>
</gene>
<dbReference type="GeneID" id="58554672"/>